<feature type="transmembrane region" description="Helical" evidence="1">
    <location>
        <begin position="129"/>
        <end position="148"/>
    </location>
</feature>
<feature type="transmembrane region" description="Helical" evidence="1">
    <location>
        <begin position="99"/>
        <end position="117"/>
    </location>
</feature>
<dbReference type="Proteomes" id="UP001500218">
    <property type="component" value="Unassembled WGS sequence"/>
</dbReference>
<keyword evidence="3" id="KW-1185">Reference proteome</keyword>
<reference evidence="2 3" key="1">
    <citation type="journal article" date="2019" name="Int. J. Syst. Evol. Microbiol.">
        <title>The Global Catalogue of Microorganisms (GCM) 10K type strain sequencing project: providing services to taxonomists for standard genome sequencing and annotation.</title>
        <authorList>
            <consortium name="The Broad Institute Genomics Platform"/>
            <consortium name="The Broad Institute Genome Sequencing Center for Infectious Disease"/>
            <person name="Wu L."/>
            <person name="Ma J."/>
        </authorList>
    </citation>
    <scope>NUCLEOTIDE SEQUENCE [LARGE SCALE GENOMIC DNA]</scope>
    <source>
        <strain evidence="2 3">JCM 13250</strain>
    </source>
</reference>
<keyword evidence="1" id="KW-0812">Transmembrane</keyword>
<feature type="transmembrane region" description="Helical" evidence="1">
    <location>
        <begin position="168"/>
        <end position="187"/>
    </location>
</feature>
<evidence type="ECO:0000313" key="3">
    <source>
        <dbReference type="Proteomes" id="UP001500218"/>
    </source>
</evidence>
<dbReference type="EMBL" id="BAAALT010000002">
    <property type="protein sequence ID" value="GAA1782489.1"/>
    <property type="molecule type" value="Genomic_DNA"/>
</dbReference>
<feature type="transmembrane region" description="Helical" evidence="1">
    <location>
        <begin position="217"/>
        <end position="233"/>
    </location>
</feature>
<protein>
    <submittedName>
        <fullName evidence="2">Uncharacterized protein</fullName>
    </submittedName>
</protein>
<comment type="caution">
    <text evidence="2">The sequence shown here is derived from an EMBL/GenBank/DDBJ whole genome shotgun (WGS) entry which is preliminary data.</text>
</comment>
<keyword evidence="1" id="KW-1133">Transmembrane helix</keyword>
<accession>A0ABN2LAY9</accession>
<feature type="transmembrane region" description="Helical" evidence="1">
    <location>
        <begin position="194"/>
        <end position="211"/>
    </location>
</feature>
<organism evidence="2 3">
    <name type="scientific">Luedemannella flava</name>
    <dbReference type="NCBI Taxonomy" id="349316"/>
    <lineage>
        <taxon>Bacteria</taxon>
        <taxon>Bacillati</taxon>
        <taxon>Actinomycetota</taxon>
        <taxon>Actinomycetes</taxon>
        <taxon>Micromonosporales</taxon>
        <taxon>Micromonosporaceae</taxon>
        <taxon>Luedemannella</taxon>
    </lineage>
</organism>
<name>A0ABN2LAY9_9ACTN</name>
<evidence type="ECO:0000313" key="2">
    <source>
        <dbReference type="EMBL" id="GAA1782489.1"/>
    </source>
</evidence>
<gene>
    <name evidence="2" type="ORF">GCM10009682_00840</name>
</gene>
<feature type="transmembrane region" description="Helical" evidence="1">
    <location>
        <begin position="49"/>
        <end position="65"/>
    </location>
</feature>
<evidence type="ECO:0000256" key="1">
    <source>
        <dbReference type="SAM" id="Phobius"/>
    </source>
</evidence>
<feature type="transmembrane region" description="Helical" evidence="1">
    <location>
        <begin position="286"/>
        <end position="303"/>
    </location>
</feature>
<sequence length="322" mass="32870">MAAAVIWAIALAVHQPLMQPDPVMVDPTTHETYVGVASNNTYWPRDIRQFAILLALVGVIVICRAKPRGIAVGAAAALLWFGADLWLDRVDVAGKTTATWLAIAAATGFAAIATAAARMPKDQPASAGWRQVIAGSAAGLAAAVMVVTTPWEEPVVDPDKVAVENTLTLFQVVLAVMFMATAAGVVAELFARDRAWVAAGLAAVAVVTALVGSLNGLVLVGLVAAPLAVPVAVGAPPRRLVGAAIACLVAVFPVVVAGAFFVGAPIGGAMTWLAGNPPVNGADTDLPIAVAGLVVTAVLAVIAHQVTRPRQPVETLSTVEQM</sequence>
<feature type="transmembrane region" description="Helical" evidence="1">
    <location>
        <begin position="70"/>
        <end position="87"/>
    </location>
</feature>
<keyword evidence="1" id="KW-0472">Membrane</keyword>
<proteinExistence type="predicted"/>
<feature type="transmembrane region" description="Helical" evidence="1">
    <location>
        <begin position="240"/>
        <end position="266"/>
    </location>
</feature>